<dbReference type="InterPro" id="IPR050204">
    <property type="entry name" value="AraC_XylS_family_regulators"/>
</dbReference>
<evidence type="ECO:0000313" key="8">
    <source>
        <dbReference type="EMBL" id="PQA89692.1"/>
    </source>
</evidence>
<dbReference type="PROSITE" id="PS01124">
    <property type="entry name" value="HTH_ARAC_FAMILY_2"/>
    <property type="match status" value="1"/>
</dbReference>
<evidence type="ECO:0000256" key="6">
    <source>
        <dbReference type="ARBA" id="ARBA00023163"/>
    </source>
</evidence>
<dbReference type="InterPro" id="IPR004026">
    <property type="entry name" value="Ada_DNA_repair_Zn-bd"/>
</dbReference>
<proteinExistence type="predicted"/>
<dbReference type="InterPro" id="IPR035451">
    <property type="entry name" value="Ada-like_dom_sf"/>
</dbReference>
<dbReference type="PANTHER" id="PTHR46796">
    <property type="entry name" value="HTH-TYPE TRANSCRIPTIONAL ACTIVATOR RHAS-RELATED"/>
    <property type="match status" value="1"/>
</dbReference>
<organism evidence="8 9">
    <name type="scientific">Hyphococcus luteus</name>
    <dbReference type="NCBI Taxonomy" id="2058213"/>
    <lineage>
        <taxon>Bacteria</taxon>
        <taxon>Pseudomonadati</taxon>
        <taxon>Pseudomonadota</taxon>
        <taxon>Alphaproteobacteria</taxon>
        <taxon>Parvularculales</taxon>
        <taxon>Parvularculaceae</taxon>
        <taxon>Hyphococcus</taxon>
    </lineage>
</organism>
<keyword evidence="4" id="KW-0238">DNA-binding</keyword>
<comment type="caution">
    <text evidence="8">The sequence shown here is derived from an EMBL/GenBank/DDBJ whole genome shotgun (WGS) entry which is preliminary data.</text>
</comment>
<protein>
    <submittedName>
        <fullName evidence="8">Bifunctional transcriptional activator/DNA repair enzyme protein Ada</fullName>
    </submittedName>
</protein>
<keyword evidence="5" id="KW-0010">Activator</keyword>
<gene>
    <name evidence="8" type="ORF">CW354_02200</name>
</gene>
<dbReference type="Gene3D" id="3.30.160.70">
    <property type="entry name" value="Methylated DNA-protein cysteine methyltransferase domain"/>
    <property type="match status" value="1"/>
</dbReference>
<evidence type="ECO:0000256" key="5">
    <source>
        <dbReference type="ARBA" id="ARBA00023159"/>
    </source>
</evidence>
<keyword evidence="2" id="KW-0489">Methyltransferase</keyword>
<sequence length="307" mass="33711">MAAAAEEQRWKALVSRDRTWDADFVYAVVTTGVYCRPSCTTSTPLRRNVRFFPNWAAANAAGFAPCKRCRPDLQSALTPQTEAVIRACAALHQGKHAPVLNELATKVGVSRFHLHRTFKKTLGVTPGEYAEELRWKRLSTLLTLGYSVSDAIYQAGFGAVSRAYEKAKFNLGMTPAAWRSGGVGAAIWYAIVESDSECVLVAGTDSGICMIAEDKSLSALLQILKSCLPSASACWRDGKREAWIIQAVEQNNPRHLMSNIPAEYESVAFSARLRKRILNARIDGPLALHANLSRLRLDRSSLPLSCP</sequence>
<dbReference type="GO" id="GO:0003908">
    <property type="term" value="F:methylated-DNA-[protein]-cysteine S-methyltransferase activity"/>
    <property type="evidence" value="ECO:0007669"/>
    <property type="project" value="InterPro"/>
</dbReference>
<evidence type="ECO:0000256" key="1">
    <source>
        <dbReference type="ARBA" id="ARBA00001947"/>
    </source>
</evidence>
<dbReference type="GO" id="GO:0043565">
    <property type="term" value="F:sequence-specific DNA binding"/>
    <property type="evidence" value="ECO:0007669"/>
    <property type="project" value="InterPro"/>
</dbReference>
<dbReference type="GO" id="GO:0006281">
    <property type="term" value="P:DNA repair"/>
    <property type="evidence" value="ECO:0007669"/>
    <property type="project" value="InterPro"/>
</dbReference>
<accession>A0A2S7KB04</accession>
<dbReference type="Proteomes" id="UP000239504">
    <property type="component" value="Unassembled WGS sequence"/>
</dbReference>
<evidence type="ECO:0000313" key="9">
    <source>
        <dbReference type="Proteomes" id="UP000239504"/>
    </source>
</evidence>
<dbReference type="EMBL" id="PJCH01000001">
    <property type="protein sequence ID" value="PQA89692.1"/>
    <property type="molecule type" value="Genomic_DNA"/>
</dbReference>
<dbReference type="InterPro" id="IPR036631">
    <property type="entry name" value="MGMT_N_sf"/>
</dbReference>
<keyword evidence="6" id="KW-0804">Transcription</keyword>
<evidence type="ECO:0000256" key="3">
    <source>
        <dbReference type="ARBA" id="ARBA00023015"/>
    </source>
</evidence>
<keyword evidence="2" id="KW-0808">Transferase</keyword>
<dbReference type="GO" id="GO:0003700">
    <property type="term" value="F:DNA-binding transcription factor activity"/>
    <property type="evidence" value="ECO:0007669"/>
    <property type="project" value="InterPro"/>
</dbReference>
<evidence type="ECO:0000256" key="4">
    <source>
        <dbReference type="ARBA" id="ARBA00023125"/>
    </source>
</evidence>
<dbReference type="SUPFAM" id="SSF57884">
    <property type="entry name" value="Ada DNA repair protein, N-terminal domain (N-Ada 10)"/>
    <property type="match status" value="1"/>
</dbReference>
<comment type="cofactor">
    <cofactor evidence="1">
        <name>Zn(2+)</name>
        <dbReference type="ChEBI" id="CHEBI:29105"/>
    </cofactor>
</comment>
<dbReference type="Pfam" id="PF02805">
    <property type="entry name" value="Ada_Zn_binding"/>
    <property type="match status" value="1"/>
</dbReference>
<dbReference type="Pfam" id="PF12833">
    <property type="entry name" value="HTH_18"/>
    <property type="match status" value="1"/>
</dbReference>
<dbReference type="OrthoDB" id="9802228at2"/>
<keyword evidence="3" id="KW-0805">Transcription regulation</keyword>
<evidence type="ECO:0000259" key="7">
    <source>
        <dbReference type="PROSITE" id="PS01124"/>
    </source>
</evidence>
<dbReference type="GO" id="GO:0008270">
    <property type="term" value="F:zinc ion binding"/>
    <property type="evidence" value="ECO:0007669"/>
    <property type="project" value="InterPro"/>
</dbReference>
<dbReference type="AlphaFoldDB" id="A0A2S7KB04"/>
<dbReference type="InterPro" id="IPR009057">
    <property type="entry name" value="Homeodomain-like_sf"/>
</dbReference>
<reference evidence="8 9" key="1">
    <citation type="submission" date="2017-12" db="EMBL/GenBank/DDBJ databases">
        <authorList>
            <person name="Hurst M.R.H."/>
        </authorList>
    </citation>
    <scope>NUCLEOTIDE SEQUENCE [LARGE SCALE GENOMIC DNA]</scope>
    <source>
        <strain evidence="8 9">SY-3-19</strain>
    </source>
</reference>
<feature type="domain" description="HTH araC/xylS-type" evidence="7">
    <location>
        <begin position="100"/>
        <end position="181"/>
    </location>
</feature>
<evidence type="ECO:0000256" key="2">
    <source>
        <dbReference type="ARBA" id="ARBA00022603"/>
    </source>
</evidence>
<dbReference type="InterPro" id="IPR018060">
    <property type="entry name" value="HTH_AraC"/>
</dbReference>
<dbReference type="SUPFAM" id="SSF53155">
    <property type="entry name" value="Methylated DNA-protein cysteine methyltransferase domain"/>
    <property type="match status" value="1"/>
</dbReference>
<dbReference type="Gene3D" id="1.10.10.60">
    <property type="entry name" value="Homeodomain-like"/>
    <property type="match status" value="1"/>
</dbReference>
<name>A0A2S7KB04_9PROT</name>
<keyword evidence="9" id="KW-1185">Reference proteome</keyword>
<dbReference type="RefSeq" id="WP_104828394.1">
    <property type="nucleotide sequence ID" value="NZ_PJCH01000001.1"/>
</dbReference>
<dbReference type="SUPFAM" id="SSF46689">
    <property type="entry name" value="Homeodomain-like"/>
    <property type="match status" value="1"/>
</dbReference>
<dbReference type="GO" id="GO:0032259">
    <property type="term" value="P:methylation"/>
    <property type="evidence" value="ECO:0007669"/>
    <property type="project" value="UniProtKB-KW"/>
</dbReference>
<dbReference type="Gene3D" id="3.40.10.10">
    <property type="entry name" value="DNA Methylphosphotriester Repair Domain"/>
    <property type="match status" value="1"/>
</dbReference>
<dbReference type="SMART" id="SM00342">
    <property type="entry name" value="HTH_ARAC"/>
    <property type="match status" value="1"/>
</dbReference>